<evidence type="ECO:0000256" key="3">
    <source>
        <dbReference type="ARBA" id="ARBA00022617"/>
    </source>
</evidence>
<organism evidence="9 10">
    <name type="scientific">Priapulus caudatus</name>
    <name type="common">Priapulid worm</name>
    <dbReference type="NCBI Taxonomy" id="37621"/>
    <lineage>
        <taxon>Eukaryota</taxon>
        <taxon>Metazoa</taxon>
        <taxon>Ecdysozoa</taxon>
        <taxon>Scalidophora</taxon>
        <taxon>Priapulida</taxon>
        <taxon>Priapulimorpha</taxon>
        <taxon>Priapulimorphida</taxon>
        <taxon>Priapulidae</taxon>
        <taxon>Priapulus</taxon>
    </lineage>
</organism>
<dbReference type="Pfam" id="PF00067">
    <property type="entry name" value="p450"/>
    <property type="match status" value="1"/>
</dbReference>
<evidence type="ECO:0000256" key="2">
    <source>
        <dbReference type="ARBA" id="ARBA00010617"/>
    </source>
</evidence>
<comment type="cofactor">
    <cofactor evidence="1">
        <name>heme</name>
        <dbReference type="ChEBI" id="CHEBI:30413"/>
    </cofactor>
</comment>
<proteinExistence type="inferred from homology"/>
<evidence type="ECO:0000256" key="8">
    <source>
        <dbReference type="RuleBase" id="RU000461"/>
    </source>
</evidence>
<dbReference type="PRINTS" id="PR00385">
    <property type="entry name" value="P450"/>
</dbReference>
<keyword evidence="7 8" id="KW-0503">Monooxygenase</keyword>
<evidence type="ECO:0000256" key="7">
    <source>
        <dbReference type="ARBA" id="ARBA00023033"/>
    </source>
</evidence>
<keyword evidence="5 8" id="KW-0560">Oxidoreductase</keyword>
<comment type="similarity">
    <text evidence="2 8">Belongs to the cytochrome P450 family.</text>
</comment>
<dbReference type="Proteomes" id="UP000695022">
    <property type="component" value="Unplaced"/>
</dbReference>
<reference evidence="10" key="1">
    <citation type="submission" date="2025-08" db="UniProtKB">
        <authorList>
            <consortium name="RefSeq"/>
        </authorList>
    </citation>
    <scope>IDENTIFICATION</scope>
</reference>
<name>A0ABM1DRP1_PRICU</name>
<evidence type="ECO:0000256" key="6">
    <source>
        <dbReference type="ARBA" id="ARBA00023004"/>
    </source>
</evidence>
<dbReference type="InterPro" id="IPR050479">
    <property type="entry name" value="CYP11_CYP27_families"/>
</dbReference>
<dbReference type="RefSeq" id="XP_014662612.1">
    <property type="nucleotide sequence ID" value="XM_014807126.1"/>
</dbReference>
<evidence type="ECO:0000256" key="4">
    <source>
        <dbReference type="ARBA" id="ARBA00022723"/>
    </source>
</evidence>
<dbReference type="InterPro" id="IPR002401">
    <property type="entry name" value="Cyt_P450_E_grp-I"/>
</dbReference>
<dbReference type="CDD" id="cd11054">
    <property type="entry name" value="CYP24A1-like"/>
    <property type="match status" value="1"/>
</dbReference>
<dbReference type="Gene3D" id="1.10.630.10">
    <property type="entry name" value="Cytochrome P450"/>
    <property type="match status" value="1"/>
</dbReference>
<dbReference type="InterPro" id="IPR017972">
    <property type="entry name" value="Cyt_P450_CS"/>
</dbReference>
<evidence type="ECO:0000313" key="10">
    <source>
        <dbReference type="RefSeq" id="XP_014662612.1"/>
    </source>
</evidence>
<gene>
    <name evidence="10" type="primary">LOC106805507</name>
</gene>
<protein>
    <submittedName>
        <fullName evidence="10">Probable cytochrome P450 CYP44</fullName>
    </submittedName>
</protein>
<keyword evidence="9" id="KW-1185">Reference proteome</keyword>
<evidence type="ECO:0000256" key="5">
    <source>
        <dbReference type="ARBA" id="ARBA00023002"/>
    </source>
</evidence>
<evidence type="ECO:0000256" key="1">
    <source>
        <dbReference type="ARBA" id="ARBA00001971"/>
    </source>
</evidence>
<keyword evidence="6 8" id="KW-0408">Iron</keyword>
<dbReference type="SUPFAM" id="SSF48264">
    <property type="entry name" value="Cytochrome P450"/>
    <property type="match status" value="1"/>
</dbReference>
<accession>A0ABM1DRP1</accession>
<dbReference type="PROSITE" id="PS00086">
    <property type="entry name" value="CYTOCHROME_P450"/>
    <property type="match status" value="1"/>
</dbReference>
<dbReference type="InterPro" id="IPR036396">
    <property type="entry name" value="Cyt_P450_sf"/>
</dbReference>
<dbReference type="GeneID" id="106805507"/>
<dbReference type="PANTHER" id="PTHR24279">
    <property type="entry name" value="CYTOCHROME P450"/>
    <property type="match status" value="1"/>
</dbReference>
<dbReference type="PRINTS" id="PR00463">
    <property type="entry name" value="EP450I"/>
</dbReference>
<sequence>MHLQRNGYRIYDHILKLGTGISFAGHHRPSEICSVISSIKRFSTSKTRLSSPLPAIGTDNSLSDAKPFSEIPGPMGLPYIGTMLDYKLRPSTYHKRLLQLHKRYGKIWKETIAGNVIVHLMDPDMIRTVYDAEGKIPHIPPLQETTQKYRKEKEMSLGLGNTNGEEWYRLRSAVQQMMMRPKSVQDFLPLVQEVATEFVERMVTTRDSHDEIPNFNKELGKWNLESSGAVVFFKRLGFLQDQEILAEKMLEANQQIFQLSCDLKFSLPLYKYISTPKWKRLVNAEDFFVGTVLKLIDETVAKVKERIEKKDLQADEYGFITYLLSRSELDDKDVAIIALSLFADGLSTTVPVFIGNLYCLAANPEVQDKVFKEVSKVVPKEGPITTAMLGKLTYLKACVKEAFRFFPVGTEVSRIPQKDFVVGGYHIPAGTHIELNNYVFLRSAHYFEEPDKFLPERWLRDGEGSARNVHPYVLLPFGHGPRMCAGRRFAEQDMWVLIARLLQRYRIEYRHGQMEQIYRLLLRPDKPAQFAFVDR</sequence>
<dbReference type="PANTHER" id="PTHR24279:SF120">
    <property type="entry name" value="CYTOCHROME P450"/>
    <property type="match status" value="1"/>
</dbReference>
<keyword evidence="4 8" id="KW-0479">Metal-binding</keyword>
<dbReference type="InterPro" id="IPR001128">
    <property type="entry name" value="Cyt_P450"/>
</dbReference>
<evidence type="ECO:0000313" key="9">
    <source>
        <dbReference type="Proteomes" id="UP000695022"/>
    </source>
</evidence>
<keyword evidence="3 8" id="KW-0349">Heme</keyword>